<dbReference type="AlphaFoldDB" id="A0A1G7YP47"/>
<organism evidence="2 3">
    <name type="scientific">Desulfosporosinus hippei DSM 8344</name>
    <dbReference type="NCBI Taxonomy" id="1121419"/>
    <lineage>
        <taxon>Bacteria</taxon>
        <taxon>Bacillati</taxon>
        <taxon>Bacillota</taxon>
        <taxon>Clostridia</taxon>
        <taxon>Eubacteriales</taxon>
        <taxon>Desulfitobacteriaceae</taxon>
        <taxon>Desulfosporosinus</taxon>
    </lineage>
</organism>
<dbReference type="RefSeq" id="WP_092332458.1">
    <property type="nucleotide sequence ID" value="NZ_FNCP01000008.1"/>
</dbReference>
<dbReference type="OrthoDB" id="1796720at2"/>
<evidence type="ECO:0000313" key="3">
    <source>
        <dbReference type="Proteomes" id="UP000198656"/>
    </source>
</evidence>
<dbReference type="InterPro" id="IPR001387">
    <property type="entry name" value="Cro/C1-type_HTH"/>
</dbReference>
<dbReference type="GO" id="GO:0003677">
    <property type="term" value="F:DNA binding"/>
    <property type="evidence" value="ECO:0007669"/>
    <property type="project" value="UniProtKB-KW"/>
</dbReference>
<gene>
    <name evidence="2" type="ORF">SAMN05443529_108102</name>
</gene>
<keyword evidence="3" id="KW-1185">Reference proteome</keyword>
<dbReference type="Pfam" id="PF01381">
    <property type="entry name" value="HTH_3"/>
    <property type="match status" value="1"/>
</dbReference>
<sequence length="157" mass="18207">MTREEFITKASEKLKLIRIERDYTQDKMAEILGISKKTLVQIEKSRTNLGWAGAVVLCTIFRGSEVLEMTFGGDTQDIIQSLAFSDYEVNEIANEKTMGGKIWWSNIESSDQFRIQQNIISRHFRILDSQDRRICSSFEHEYIRKRFRELSGEGGTD</sequence>
<dbReference type="STRING" id="1121419.SAMN05443529_108102"/>
<dbReference type="CDD" id="cd00093">
    <property type="entry name" value="HTH_XRE"/>
    <property type="match status" value="1"/>
</dbReference>
<dbReference type="SUPFAM" id="SSF47413">
    <property type="entry name" value="lambda repressor-like DNA-binding domains"/>
    <property type="match status" value="1"/>
</dbReference>
<evidence type="ECO:0000313" key="2">
    <source>
        <dbReference type="EMBL" id="SDG97630.1"/>
    </source>
</evidence>
<accession>A0A1G7YP47</accession>
<feature type="domain" description="HTH cro/C1-type" evidence="1">
    <location>
        <begin position="14"/>
        <end position="48"/>
    </location>
</feature>
<name>A0A1G7YP47_9FIRM</name>
<dbReference type="SMART" id="SM00530">
    <property type="entry name" value="HTH_XRE"/>
    <property type="match status" value="1"/>
</dbReference>
<dbReference type="Proteomes" id="UP000198656">
    <property type="component" value="Unassembled WGS sequence"/>
</dbReference>
<proteinExistence type="predicted"/>
<reference evidence="3" key="1">
    <citation type="submission" date="2016-10" db="EMBL/GenBank/DDBJ databases">
        <authorList>
            <person name="Varghese N."/>
            <person name="Submissions S."/>
        </authorList>
    </citation>
    <scope>NUCLEOTIDE SEQUENCE [LARGE SCALE GENOMIC DNA]</scope>
    <source>
        <strain evidence="3">DSM 8344</strain>
    </source>
</reference>
<dbReference type="Gene3D" id="1.10.260.40">
    <property type="entry name" value="lambda repressor-like DNA-binding domains"/>
    <property type="match status" value="1"/>
</dbReference>
<dbReference type="EMBL" id="FNCP01000008">
    <property type="protein sequence ID" value="SDG97630.1"/>
    <property type="molecule type" value="Genomic_DNA"/>
</dbReference>
<evidence type="ECO:0000259" key="1">
    <source>
        <dbReference type="PROSITE" id="PS50943"/>
    </source>
</evidence>
<dbReference type="InterPro" id="IPR010982">
    <property type="entry name" value="Lambda_DNA-bd_dom_sf"/>
</dbReference>
<dbReference type="PROSITE" id="PS50943">
    <property type="entry name" value="HTH_CROC1"/>
    <property type="match status" value="1"/>
</dbReference>
<keyword evidence="2" id="KW-0238">DNA-binding</keyword>
<protein>
    <submittedName>
        <fullName evidence="2">DNA-binding transcriptional regulator, XRE-family HTH domain</fullName>
    </submittedName>
</protein>